<evidence type="ECO:0000256" key="3">
    <source>
        <dbReference type="ARBA" id="ARBA00022786"/>
    </source>
</evidence>
<comment type="pathway">
    <text evidence="2">Protein modification; protein ubiquitination.</text>
</comment>
<feature type="compositionally biased region" description="Low complexity" evidence="7">
    <location>
        <begin position="58"/>
        <end position="80"/>
    </location>
</feature>
<comment type="caution">
    <text evidence="10">The sequence shown here is derived from an EMBL/GenBank/DDBJ whole genome shotgun (WGS) entry which is preliminary data.</text>
</comment>
<evidence type="ECO:0000259" key="8">
    <source>
        <dbReference type="Pfam" id="PF14160"/>
    </source>
</evidence>
<feature type="compositionally biased region" description="Basic and acidic residues" evidence="7">
    <location>
        <begin position="111"/>
        <end position="120"/>
    </location>
</feature>
<dbReference type="Pfam" id="PF14161">
    <property type="entry name" value="FAM110_N"/>
    <property type="match status" value="1"/>
</dbReference>
<dbReference type="GO" id="GO:0016567">
    <property type="term" value="P:protein ubiquitination"/>
    <property type="evidence" value="ECO:0007669"/>
    <property type="project" value="UniProtKB-UniPathway"/>
</dbReference>
<dbReference type="InterPro" id="IPR025741">
    <property type="entry name" value="FAM110_C"/>
</dbReference>
<dbReference type="GO" id="GO:0005634">
    <property type="term" value="C:nucleus"/>
    <property type="evidence" value="ECO:0007669"/>
    <property type="project" value="UniProtKB-SubCell"/>
</dbReference>
<dbReference type="PANTHER" id="PTHR13123">
    <property type="entry name" value="LD30288P"/>
    <property type="match status" value="1"/>
</dbReference>
<dbReference type="Proteomes" id="UP000424527">
    <property type="component" value="Unassembled WGS sequence"/>
</dbReference>
<comment type="function">
    <text evidence="5">Substrate-recognition component of the SCF (SKP1-CUL1-F-box protein)-type E3 ubiquitin ligase complex. May play a role in accumulation of expanded polyglutamine (polyQ) protein huntingtin (HTT).</text>
</comment>
<organism evidence="10 11">
    <name type="scientific">Larimichthys crocea</name>
    <name type="common">Large yellow croaker</name>
    <name type="synonym">Pseudosciaena crocea</name>
    <dbReference type="NCBI Taxonomy" id="215358"/>
    <lineage>
        <taxon>Eukaryota</taxon>
        <taxon>Metazoa</taxon>
        <taxon>Chordata</taxon>
        <taxon>Craniata</taxon>
        <taxon>Vertebrata</taxon>
        <taxon>Euteleostomi</taxon>
        <taxon>Actinopterygii</taxon>
        <taxon>Neopterygii</taxon>
        <taxon>Teleostei</taxon>
        <taxon>Neoteleostei</taxon>
        <taxon>Acanthomorphata</taxon>
        <taxon>Eupercaria</taxon>
        <taxon>Sciaenidae</taxon>
        <taxon>Larimichthys</taxon>
    </lineage>
</organism>
<protein>
    <recommendedName>
        <fullName evidence="6">F-box only protein 25</fullName>
    </recommendedName>
</protein>
<keyword evidence="3" id="KW-0833">Ubl conjugation pathway</keyword>
<evidence type="ECO:0000256" key="5">
    <source>
        <dbReference type="ARBA" id="ARBA00037710"/>
    </source>
</evidence>
<proteinExistence type="predicted"/>
<keyword evidence="11" id="KW-1185">Reference proteome</keyword>
<dbReference type="SUPFAM" id="SSF81383">
    <property type="entry name" value="F-box domain"/>
    <property type="match status" value="1"/>
</dbReference>
<evidence type="ECO:0000313" key="11">
    <source>
        <dbReference type="Proteomes" id="UP000424527"/>
    </source>
</evidence>
<evidence type="ECO:0000256" key="7">
    <source>
        <dbReference type="SAM" id="MobiDB-lite"/>
    </source>
</evidence>
<dbReference type="GO" id="GO:0019005">
    <property type="term" value="C:SCF ubiquitin ligase complex"/>
    <property type="evidence" value="ECO:0007669"/>
    <property type="project" value="TreeGrafter"/>
</dbReference>
<evidence type="ECO:0000256" key="6">
    <source>
        <dbReference type="ARBA" id="ARBA00040054"/>
    </source>
</evidence>
<dbReference type="UniPathway" id="UPA00143"/>
<gene>
    <name evidence="10" type="ORF">D5F01_LYC14806</name>
</gene>
<evidence type="ECO:0000313" key="10">
    <source>
        <dbReference type="EMBL" id="KAE8286852.1"/>
    </source>
</evidence>
<feature type="domain" description="Centrosome-associated FAM110 C-terminal" evidence="8">
    <location>
        <begin position="166"/>
        <end position="210"/>
    </location>
</feature>
<dbReference type="GO" id="GO:0005737">
    <property type="term" value="C:cytoplasm"/>
    <property type="evidence" value="ECO:0007669"/>
    <property type="project" value="TreeGrafter"/>
</dbReference>
<evidence type="ECO:0000256" key="1">
    <source>
        <dbReference type="ARBA" id="ARBA00004123"/>
    </source>
</evidence>
<dbReference type="AlphaFoldDB" id="A0A6G0I6K0"/>
<keyword evidence="4" id="KW-0539">Nucleus</keyword>
<evidence type="ECO:0000259" key="9">
    <source>
        <dbReference type="Pfam" id="PF14161"/>
    </source>
</evidence>
<name>A0A6G0I6K0_LARCR</name>
<dbReference type="InterPro" id="IPR036047">
    <property type="entry name" value="F-box-like_dom_sf"/>
</dbReference>
<comment type="subcellular location">
    <subcellularLocation>
        <location evidence="1">Nucleus</location>
    </subcellularLocation>
</comment>
<evidence type="ECO:0000256" key="4">
    <source>
        <dbReference type="ARBA" id="ARBA00023242"/>
    </source>
</evidence>
<reference evidence="10 11" key="1">
    <citation type="submission" date="2019-07" db="EMBL/GenBank/DDBJ databases">
        <title>Chromosome genome assembly for large yellow croaker.</title>
        <authorList>
            <person name="Xiao S."/>
        </authorList>
    </citation>
    <scope>NUCLEOTIDE SEQUENCE [LARGE SCALE GENOMIC DNA]</scope>
    <source>
        <strain evidence="10">JMULYC20181020</strain>
        <tissue evidence="10">Muscle</tissue>
    </source>
</reference>
<evidence type="ECO:0000256" key="2">
    <source>
        <dbReference type="ARBA" id="ARBA00004906"/>
    </source>
</evidence>
<dbReference type="Pfam" id="PF14160">
    <property type="entry name" value="FAM110_C"/>
    <property type="match status" value="1"/>
</dbReference>
<dbReference type="PANTHER" id="PTHR13123:SF8">
    <property type="entry name" value="F-BOX ONLY PROTEIN 25"/>
    <property type="match status" value="1"/>
</dbReference>
<feature type="compositionally biased region" description="Polar residues" evidence="7">
    <location>
        <begin position="85"/>
        <end position="103"/>
    </location>
</feature>
<dbReference type="InterPro" id="IPR040394">
    <property type="entry name" value="FBX25/32"/>
</dbReference>
<feature type="region of interest" description="Disordered" evidence="7">
    <location>
        <begin position="49"/>
        <end position="129"/>
    </location>
</feature>
<dbReference type="EMBL" id="REGW02000014">
    <property type="protein sequence ID" value="KAE8286852.1"/>
    <property type="molecule type" value="Genomic_DNA"/>
</dbReference>
<dbReference type="InterPro" id="IPR025739">
    <property type="entry name" value="FAM110_N"/>
</dbReference>
<accession>A0A6G0I6K0</accession>
<sequence length="584" mass="66927">MDATSDTTKILEKGPEYLRKQMELESETKGRMSAVERLAASKLKYVKSQQVVNSTQEPVISFGSPSVSSTGSSNRSSNRSGKLVTGSNSTKAACGAQNCSPGQKNVPLPETADKEGEAEQKIATPEGTAKECSLRVGASGTNLTAGVGNKSTGLLKVPEFERRCGKGVSRSHSDISSRYSKNFADFDSFFMYCGLDESLKRRRIQQRRHLRCLEWQQPTLLKVHLTKMPFLGKDWRSPGWSWTKTEHGWKRDVFYGHELEDNNREIDLKELCTNNKENLFAGDVCELATTKRKKDHYNNNTKSQFVFSDKWIYVQKGSTKERHGYCTLGEALNRLDFSSAIQDLRRFNYVAKLFQLIARTQLTSLSGAAQKNYFNMLEKIVQKVLEDQYNPRLVKDLLHDLSSTLYSLTIHIRTCVLVGNINIWLYRLETILKWQQQLNNLQIPRQMCNGGMSFDDLPLHMQNKILYKLSDAYDIINLGQVTPNLHLLSENRILWKKLCHFHFADKEFCRNLVLTKSDNVDWKLMYFTLKKHYPTKEQYGDTLHFCKHCSILFWKDCGHPCTANDPDSCLMPISPQHFIDLFKF</sequence>
<feature type="domain" description="Centrosome-associated FAM110 N-terminal" evidence="9">
    <location>
        <begin position="9"/>
        <end position="90"/>
    </location>
</feature>